<proteinExistence type="inferred from homology"/>
<evidence type="ECO:0000256" key="3">
    <source>
        <dbReference type="PROSITE-ProRule" id="PRU00284"/>
    </source>
</evidence>
<dbReference type="PROSITE" id="PS50885">
    <property type="entry name" value="HAMP"/>
    <property type="match status" value="1"/>
</dbReference>
<feature type="transmembrane region" description="Helical" evidence="4">
    <location>
        <begin position="314"/>
        <end position="339"/>
    </location>
</feature>
<dbReference type="Proteomes" id="UP001305521">
    <property type="component" value="Chromosome"/>
</dbReference>
<evidence type="ECO:0000313" key="7">
    <source>
        <dbReference type="EMBL" id="WPB84710.1"/>
    </source>
</evidence>
<reference evidence="7 8" key="1">
    <citation type="submission" date="2023-11" db="EMBL/GenBank/DDBJ databases">
        <title>Arctic aerobic anoxygenic photoheterotroph Sediminicoccus rosea KRV36 adapts its photosynthesis to long days of polar summer.</title>
        <authorList>
            <person name="Tomasch J."/>
            <person name="Kopejtka K."/>
            <person name="Bily T."/>
            <person name="Gardiner A.T."/>
            <person name="Gardian Z."/>
            <person name="Shivaramu S."/>
            <person name="Koblizek M."/>
            <person name="Engelhardt F."/>
            <person name="Kaftan D."/>
        </authorList>
    </citation>
    <scope>NUCLEOTIDE SEQUENCE [LARGE SCALE GENOMIC DNA]</scope>
    <source>
        <strain evidence="7 8">R-30</strain>
    </source>
</reference>
<evidence type="ECO:0000256" key="4">
    <source>
        <dbReference type="SAM" id="Phobius"/>
    </source>
</evidence>
<comment type="similarity">
    <text evidence="2">Belongs to the methyl-accepting chemotaxis (MCP) protein family.</text>
</comment>
<keyword evidence="4" id="KW-0812">Transmembrane</keyword>
<dbReference type="Gene3D" id="6.10.340.10">
    <property type="match status" value="1"/>
</dbReference>
<evidence type="ECO:0000256" key="1">
    <source>
        <dbReference type="ARBA" id="ARBA00023224"/>
    </source>
</evidence>
<dbReference type="InterPro" id="IPR004089">
    <property type="entry name" value="MCPsignal_dom"/>
</dbReference>
<dbReference type="SMART" id="SM00283">
    <property type="entry name" value="MA"/>
    <property type="match status" value="1"/>
</dbReference>
<evidence type="ECO:0000313" key="8">
    <source>
        <dbReference type="Proteomes" id="UP001305521"/>
    </source>
</evidence>
<dbReference type="EMBL" id="CP137852">
    <property type="protein sequence ID" value="WPB84710.1"/>
    <property type="molecule type" value="Genomic_DNA"/>
</dbReference>
<sequence length="690" mass="71340">MRVRTLFNLAMLSIGCVATLVAGGLAWSEWRKAQGAREAAGHVAVSADLLRLTERLVIERGNYVIRMNAAGAADSGVMQRLRALETETDAALQRTLDALRAAGLEAGLRRLESIPAELTALRAQLRPAAEQPLTAREAAIRGRPQAAYTAMLSSVSQLLDGSHRAVAEAGGGLEGLLLVARITWDVRDAASRRIVAVGTALNSGRALTPAELETIAGASFAVESGWNRARMVARMLGEPPRVAQALAEVQTRYFGEAMRMTDALIAAGRAGSAYPLSGDAFTAWATPALQQLLLLRDAALEEAVSAAGAAEAAAWWSLAMVLTGALVVGLLLAGLAVLLRRRVVTPVLDLTGSVQHLAEGDLARKIPHEGRRDEIGQMAGALEVLRRKAEVARATEAAAAAAQAAKLAEGERTQGLVRAFEVEVAETLGAFAAAAAPLDDTADRLGHAATDARDRAEDMARAAGSAFEEVGLVANSTEELAASIADVARQVAESARIAAKAAEDTRATDAAVGVLVEGAQRIGDVVGLINSIAAQTNLLALNATIEAARAGDAGKGFAVVAGEVKALAAQTAKATEQIREQIGTMQQETGRAAEAVRGIGRTIAEVSAIAEQVAAAAEEQAAATKEIGRAVSRAASGTEEVSRQTAQVREGAEVTAAATTELRDASAGLSQQAIALRGKVDGFLGAIRAA</sequence>
<dbReference type="CDD" id="cd06225">
    <property type="entry name" value="HAMP"/>
    <property type="match status" value="1"/>
</dbReference>
<accession>A0ABZ0PGF1</accession>
<dbReference type="Pfam" id="PF00015">
    <property type="entry name" value="MCPsignal"/>
    <property type="match status" value="1"/>
</dbReference>
<dbReference type="PANTHER" id="PTHR32089:SF112">
    <property type="entry name" value="LYSOZYME-LIKE PROTEIN-RELATED"/>
    <property type="match status" value="1"/>
</dbReference>
<dbReference type="InterPro" id="IPR003660">
    <property type="entry name" value="HAMP_dom"/>
</dbReference>
<evidence type="ECO:0000259" key="6">
    <source>
        <dbReference type="PROSITE" id="PS50885"/>
    </source>
</evidence>
<protein>
    <submittedName>
        <fullName evidence="7">HAMP domain-containing methyl-accepting chemotaxis protein</fullName>
    </submittedName>
</protein>
<evidence type="ECO:0000259" key="5">
    <source>
        <dbReference type="PROSITE" id="PS50111"/>
    </source>
</evidence>
<name>A0ABZ0PGF1_9PROT</name>
<keyword evidence="4" id="KW-0472">Membrane</keyword>
<keyword evidence="8" id="KW-1185">Reference proteome</keyword>
<keyword evidence="4" id="KW-1133">Transmembrane helix</keyword>
<organism evidence="7 8">
    <name type="scientific">Sediminicoccus rosea</name>
    <dbReference type="NCBI Taxonomy" id="1225128"/>
    <lineage>
        <taxon>Bacteria</taxon>
        <taxon>Pseudomonadati</taxon>
        <taxon>Pseudomonadota</taxon>
        <taxon>Alphaproteobacteria</taxon>
        <taxon>Acetobacterales</taxon>
        <taxon>Roseomonadaceae</taxon>
        <taxon>Sediminicoccus</taxon>
    </lineage>
</organism>
<dbReference type="Gene3D" id="1.10.287.950">
    <property type="entry name" value="Methyl-accepting chemotaxis protein"/>
    <property type="match status" value="1"/>
</dbReference>
<keyword evidence="1 3" id="KW-0807">Transducer</keyword>
<dbReference type="PROSITE" id="PS50111">
    <property type="entry name" value="CHEMOTAXIS_TRANSDUC_2"/>
    <property type="match status" value="1"/>
</dbReference>
<feature type="domain" description="Methyl-accepting transducer" evidence="5">
    <location>
        <begin position="434"/>
        <end position="663"/>
    </location>
</feature>
<dbReference type="SMART" id="SM00304">
    <property type="entry name" value="HAMP"/>
    <property type="match status" value="1"/>
</dbReference>
<feature type="domain" description="HAMP" evidence="6">
    <location>
        <begin position="341"/>
        <end position="394"/>
    </location>
</feature>
<dbReference type="RefSeq" id="WP_318648674.1">
    <property type="nucleotide sequence ID" value="NZ_CP137852.1"/>
</dbReference>
<gene>
    <name evidence="7" type="ORF">R9Z33_21775</name>
</gene>
<dbReference type="PROSITE" id="PS51257">
    <property type="entry name" value="PROKAR_LIPOPROTEIN"/>
    <property type="match status" value="1"/>
</dbReference>
<evidence type="ECO:0000256" key="2">
    <source>
        <dbReference type="ARBA" id="ARBA00029447"/>
    </source>
</evidence>
<dbReference type="SUPFAM" id="SSF58104">
    <property type="entry name" value="Methyl-accepting chemotaxis protein (MCP) signaling domain"/>
    <property type="match status" value="1"/>
</dbReference>
<dbReference type="Pfam" id="PF00672">
    <property type="entry name" value="HAMP"/>
    <property type="match status" value="1"/>
</dbReference>
<dbReference type="PANTHER" id="PTHR32089">
    <property type="entry name" value="METHYL-ACCEPTING CHEMOTAXIS PROTEIN MCPB"/>
    <property type="match status" value="1"/>
</dbReference>